<sequence>MRYSLLALLPLLLTACAGREPALPPGAAYVAMGSSFAAGPGLPPYVAGAPSRCTRSTHNYAHQLASKRGLALVDATCSGATTGAVLDGWNELPAQVAAITPDTRLVTLTIGGNDVRYIGNMISISCRVVAAEKGQPTDRCSAPSWPDEAGFQHLAGSLDRIASEVRRRAPKAILVFVDYVSVLPPSGTCAATPLPVADADRLRETDRHVRELTATAAKQAGALLLKASDLSREHSACGVEPWMNGYPAPTGMAPYHPNLASMTAVAEALDRLLPR</sequence>
<gene>
    <name evidence="1" type="ORF">C0V82_10065</name>
</gene>
<dbReference type="OrthoDB" id="5503950at2"/>
<dbReference type="Pfam" id="PF13472">
    <property type="entry name" value="Lipase_GDSL_2"/>
    <property type="match status" value="1"/>
</dbReference>
<dbReference type="PROSITE" id="PS51257">
    <property type="entry name" value="PROKAR_LIPOPROTEIN"/>
    <property type="match status" value="1"/>
</dbReference>
<organism evidence="1 2">
    <name type="scientific">Niveispirillum cyanobacteriorum</name>
    <dbReference type="NCBI Taxonomy" id="1612173"/>
    <lineage>
        <taxon>Bacteria</taxon>
        <taxon>Pseudomonadati</taxon>
        <taxon>Pseudomonadota</taxon>
        <taxon>Alphaproteobacteria</taxon>
        <taxon>Rhodospirillales</taxon>
        <taxon>Azospirillaceae</taxon>
        <taxon>Niveispirillum</taxon>
    </lineage>
</organism>
<keyword evidence="1" id="KW-0378">Hydrolase</keyword>
<dbReference type="AlphaFoldDB" id="A0A2K9NBM1"/>
<proteinExistence type="predicted"/>
<reference evidence="1 2" key="1">
    <citation type="submission" date="2017-12" db="EMBL/GenBank/DDBJ databases">
        <title>Genomes of bacteria within cyanobacterial aggregates.</title>
        <authorList>
            <person name="Cai H."/>
        </authorList>
    </citation>
    <scope>NUCLEOTIDE SEQUENCE [LARGE SCALE GENOMIC DNA]</scope>
    <source>
        <strain evidence="1 2">TH16</strain>
    </source>
</reference>
<dbReference type="InterPro" id="IPR036514">
    <property type="entry name" value="SGNH_hydro_sf"/>
</dbReference>
<dbReference type="InterPro" id="IPR013830">
    <property type="entry name" value="SGNH_hydro"/>
</dbReference>
<dbReference type="EMBL" id="CP025611">
    <property type="protein sequence ID" value="AUN30541.1"/>
    <property type="molecule type" value="Genomic_DNA"/>
</dbReference>
<keyword evidence="2" id="KW-1185">Reference proteome</keyword>
<dbReference type="RefSeq" id="WP_102112223.1">
    <property type="nucleotide sequence ID" value="NZ_BMGN01000002.1"/>
</dbReference>
<dbReference type="Proteomes" id="UP000234752">
    <property type="component" value="Chromosome eg_1"/>
</dbReference>
<dbReference type="CDD" id="cd01823">
    <property type="entry name" value="SEST_like"/>
    <property type="match status" value="1"/>
</dbReference>
<dbReference type="GO" id="GO:0016788">
    <property type="term" value="F:hydrolase activity, acting on ester bonds"/>
    <property type="evidence" value="ECO:0007669"/>
    <property type="project" value="InterPro"/>
</dbReference>
<dbReference type="PANTHER" id="PTHR37981">
    <property type="entry name" value="LIPASE 2"/>
    <property type="match status" value="1"/>
</dbReference>
<evidence type="ECO:0000313" key="2">
    <source>
        <dbReference type="Proteomes" id="UP000234752"/>
    </source>
</evidence>
<dbReference type="SUPFAM" id="SSF52266">
    <property type="entry name" value="SGNH hydrolase"/>
    <property type="match status" value="1"/>
</dbReference>
<accession>A0A2K9NBM1</accession>
<dbReference type="KEGG" id="ncb:C0V82_10065"/>
<evidence type="ECO:0000313" key="1">
    <source>
        <dbReference type="EMBL" id="AUN30541.1"/>
    </source>
</evidence>
<dbReference type="InterPro" id="IPR037460">
    <property type="entry name" value="SEST-like"/>
</dbReference>
<dbReference type="PANTHER" id="PTHR37981:SF1">
    <property type="entry name" value="SGNH HYDROLASE-TYPE ESTERASE DOMAIN-CONTAINING PROTEIN"/>
    <property type="match status" value="1"/>
</dbReference>
<name>A0A2K9NBM1_9PROT</name>
<dbReference type="GO" id="GO:0006629">
    <property type="term" value="P:lipid metabolic process"/>
    <property type="evidence" value="ECO:0007669"/>
    <property type="project" value="TreeGrafter"/>
</dbReference>
<dbReference type="Gene3D" id="3.40.50.1110">
    <property type="entry name" value="SGNH hydrolase"/>
    <property type="match status" value="1"/>
</dbReference>
<protein>
    <submittedName>
        <fullName evidence="1">SGNH/GDSL hydrolase family protein</fullName>
    </submittedName>
</protein>